<gene>
    <name evidence="2" type="ORF">TsFJ059_002512</name>
</gene>
<evidence type="ECO:0000313" key="3">
    <source>
        <dbReference type="Proteomes" id="UP000826573"/>
    </source>
</evidence>
<proteinExistence type="predicted"/>
<feature type="compositionally biased region" description="Low complexity" evidence="1">
    <location>
        <begin position="21"/>
        <end position="57"/>
    </location>
</feature>
<name>A0A9P8HEW4_9HYPO</name>
<dbReference type="Proteomes" id="UP000826573">
    <property type="component" value="Unassembled WGS sequence"/>
</dbReference>
<evidence type="ECO:0000313" key="2">
    <source>
        <dbReference type="EMBL" id="KAH0527515.1"/>
    </source>
</evidence>
<dbReference type="AlphaFoldDB" id="A0A9P8HEW4"/>
<comment type="caution">
    <text evidence="2">The sequence shown here is derived from an EMBL/GenBank/DDBJ whole genome shotgun (WGS) entry which is preliminary data.</text>
</comment>
<sequence>MKRSRAAYTYDVGDARKPPAKRAATSAKKASASAKKVATTSTKKASATKETSSSGTAQATAALCSAALTIFG</sequence>
<evidence type="ECO:0000256" key="1">
    <source>
        <dbReference type="SAM" id="MobiDB-lite"/>
    </source>
</evidence>
<organism evidence="2 3">
    <name type="scientific">Trichoderma semiorbis</name>
    <dbReference type="NCBI Taxonomy" id="1491008"/>
    <lineage>
        <taxon>Eukaryota</taxon>
        <taxon>Fungi</taxon>
        <taxon>Dikarya</taxon>
        <taxon>Ascomycota</taxon>
        <taxon>Pezizomycotina</taxon>
        <taxon>Sordariomycetes</taxon>
        <taxon>Hypocreomycetidae</taxon>
        <taxon>Hypocreales</taxon>
        <taxon>Hypocreaceae</taxon>
        <taxon>Trichoderma</taxon>
    </lineage>
</organism>
<keyword evidence="3" id="KW-1185">Reference proteome</keyword>
<protein>
    <submittedName>
        <fullName evidence="2">Uncharacterized protein</fullName>
    </submittedName>
</protein>
<feature type="region of interest" description="Disordered" evidence="1">
    <location>
        <begin position="1"/>
        <end position="57"/>
    </location>
</feature>
<dbReference type="EMBL" id="JAIMJC010000003">
    <property type="protein sequence ID" value="KAH0527515.1"/>
    <property type="molecule type" value="Genomic_DNA"/>
</dbReference>
<accession>A0A9P8HEW4</accession>
<reference evidence="2 3" key="1">
    <citation type="submission" date="2021-08" db="EMBL/GenBank/DDBJ databases">
        <title>The highly contiguous genome resource for Trichoderma semiorbis FJ059, a fungal antagonistic to plant pathogens.</title>
        <authorList>
            <person name="Liu T."/>
        </authorList>
    </citation>
    <scope>NUCLEOTIDE SEQUENCE [LARGE SCALE GENOMIC DNA]</scope>
    <source>
        <strain evidence="2 3">FJ059</strain>
    </source>
</reference>